<comment type="caution">
    <text evidence="1">The sequence shown here is derived from an EMBL/GenBank/DDBJ whole genome shotgun (WGS) entry which is preliminary data.</text>
</comment>
<proteinExistence type="predicted"/>
<gene>
    <name evidence="1" type="ORF">CAMP_LOCUS5891</name>
</gene>
<evidence type="ECO:0000313" key="1">
    <source>
        <dbReference type="EMBL" id="CAI5443254.1"/>
    </source>
</evidence>
<organism evidence="1 2">
    <name type="scientific">Caenorhabditis angaria</name>
    <dbReference type="NCBI Taxonomy" id="860376"/>
    <lineage>
        <taxon>Eukaryota</taxon>
        <taxon>Metazoa</taxon>
        <taxon>Ecdysozoa</taxon>
        <taxon>Nematoda</taxon>
        <taxon>Chromadorea</taxon>
        <taxon>Rhabditida</taxon>
        <taxon>Rhabditina</taxon>
        <taxon>Rhabditomorpha</taxon>
        <taxon>Rhabditoidea</taxon>
        <taxon>Rhabditidae</taxon>
        <taxon>Peloderinae</taxon>
        <taxon>Caenorhabditis</taxon>
    </lineage>
</organism>
<dbReference type="EMBL" id="CANHGI010000002">
    <property type="protein sequence ID" value="CAI5443254.1"/>
    <property type="molecule type" value="Genomic_DNA"/>
</dbReference>
<sequence>MDQYIYPYNTSWFDLPLEMRENFDCEDFDQKIIDDYLWHLKTKGMHETTSIRVSFLTRRIFTIDIQELAPITIWEEQHHFYRKQKVQKCYYCNRMWRSKNSHKL</sequence>
<evidence type="ECO:0000313" key="2">
    <source>
        <dbReference type="Proteomes" id="UP001152747"/>
    </source>
</evidence>
<keyword evidence="2" id="KW-1185">Reference proteome</keyword>
<accession>A0A9P1IDJ8</accession>
<reference evidence="1" key="1">
    <citation type="submission" date="2022-11" db="EMBL/GenBank/DDBJ databases">
        <authorList>
            <person name="Kikuchi T."/>
        </authorList>
    </citation>
    <scope>NUCLEOTIDE SEQUENCE</scope>
    <source>
        <strain evidence="1">PS1010</strain>
    </source>
</reference>
<dbReference type="Proteomes" id="UP001152747">
    <property type="component" value="Unassembled WGS sequence"/>
</dbReference>
<protein>
    <submittedName>
        <fullName evidence="1">Uncharacterized protein</fullName>
    </submittedName>
</protein>
<dbReference type="AlphaFoldDB" id="A0A9P1IDJ8"/>
<name>A0A9P1IDJ8_9PELO</name>